<dbReference type="GO" id="GO:0035721">
    <property type="term" value="P:intraciliary retrograde transport"/>
    <property type="evidence" value="ECO:0007669"/>
    <property type="project" value="TreeGrafter"/>
</dbReference>
<dbReference type="SUPFAM" id="SSF50978">
    <property type="entry name" value="WD40 repeat-like"/>
    <property type="match status" value="2"/>
</dbReference>
<dbReference type="Gene3D" id="1.25.40.470">
    <property type="match status" value="1"/>
</dbReference>
<comment type="subcellular location">
    <subcellularLocation>
        <location evidence="1">Cell projection</location>
        <location evidence="1">Cilium</location>
    </subcellularLocation>
    <subcellularLocation>
        <location evidence="2">Cytoplasm</location>
    </subcellularLocation>
</comment>
<evidence type="ECO:0000259" key="8">
    <source>
        <dbReference type="Pfam" id="PF23387"/>
    </source>
</evidence>
<keyword evidence="5" id="KW-0677">Repeat</keyword>
<reference evidence="11" key="1">
    <citation type="submission" date="2020-11" db="EMBL/GenBank/DDBJ databases">
        <authorList>
            <person name="Tran Van P."/>
        </authorList>
    </citation>
    <scope>NUCLEOTIDE SEQUENCE</scope>
</reference>
<dbReference type="AlphaFoldDB" id="A0A7R8WAY4"/>
<protein>
    <submittedName>
        <fullName evidence="11">Uncharacterized protein</fullName>
    </submittedName>
</protein>
<evidence type="ECO:0000256" key="3">
    <source>
        <dbReference type="ARBA" id="ARBA00022490"/>
    </source>
</evidence>
<gene>
    <name evidence="11" type="ORF">CTOB1V02_LOCUS6154</name>
</gene>
<dbReference type="PANTHER" id="PTHR12764">
    <property type="entry name" value="WD REPEAT DOMAIN-RELATED"/>
    <property type="match status" value="1"/>
</dbReference>
<dbReference type="SMART" id="SM00320">
    <property type="entry name" value="WD40"/>
    <property type="match status" value="3"/>
</dbReference>
<evidence type="ECO:0000259" key="9">
    <source>
        <dbReference type="Pfam" id="PF23390"/>
    </source>
</evidence>
<dbReference type="Pfam" id="PF24797">
    <property type="entry name" value="Beta-prop_WDR35_TULP_N"/>
    <property type="match status" value="1"/>
</dbReference>
<dbReference type="GO" id="GO:0061512">
    <property type="term" value="P:protein localization to cilium"/>
    <property type="evidence" value="ECO:0007669"/>
    <property type="project" value="TreeGrafter"/>
</dbReference>
<dbReference type="Pfam" id="PF23387">
    <property type="entry name" value="TPR_IFT80_172"/>
    <property type="match status" value="1"/>
</dbReference>
<dbReference type="InterPro" id="IPR056159">
    <property type="entry name" value="Beta-prop_IFT121_TULP_N"/>
</dbReference>
<keyword evidence="7" id="KW-0966">Cell projection</keyword>
<name>A0A7R8WAY4_9CRUS</name>
<feature type="domain" description="IFT80/172/WDR35 TPR" evidence="8">
    <location>
        <begin position="750"/>
        <end position="837"/>
    </location>
</feature>
<organism evidence="11">
    <name type="scientific">Cyprideis torosa</name>
    <dbReference type="NCBI Taxonomy" id="163714"/>
    <lineage>
        <taxon>Eukaryota</taxon>
        <taxon>Metazoa</taxon>
        <taxon>Ecdysozoa</taxon>
        <taxon>Arthropoda</taxon>
        <taxon>Crustacea</taxon>
        <taxon>Oligostraca</taxon>
        <taxon>Ostracoda</taxon>
        <taxon>Podocopa</taxon>
        <taxon>Podocopida</taxon>
        <taxon>Cytherocopina</taxon>
        <taxon>Cytheroidea</taxon>
        <taxon>Cytherideidae</taxon>
        <taxon>Cyprideis</taxon>
    </lineage>
</organism>
<evidence type="ECO:0000259" key="10">
    <source>
        <dbReference type="Pfam" id="PF24797"/>
    </source>
</evidence>
<dbReference type="Gene3D" id="2.130.10.10">
    <property type="entry name" value="YVTN repeat-like/Quinoprotein amine dehydrogenase"/>
    <property type="match status" value="2"/>
</dbReference>
<dbReference type="PANTHER" id="PTHR12764:SF5">
    <property type="entry name" value="LD29485P"/>
    <property type="match status" value="1"/>
</dbReference>
<keyword evidence="3" id="KW-0963">Cytoplasm</keyword>
<evidence type="ECO:0000256" key="6">
    <source>
        <dbReference type="ARBA" id="ARBA00023069"/>
    </source>
</evidence>
<proteinExistence type="predicted"/>
<accession>A0A7R8WAY4</accession>
<evidence type="ECO:0000256" key="2">
    <source>
        <dbReference type="ARBA" id="ARBA00004496"/>
    </source>
</evidence>
<dbReference type="EMBL" id="OB661460">
    <property type="protein sequence ID" value="CAD7228267.1"/>
    <property type="molecule type" value="Genomic_DNA"/>
</dbReference>
<evidence type="ECO:0000256" key="5">
    <source>
        <dbReference type="ARBA" id="ARBA00022737"/>
    </source>
</evidence>
<dbReference type="GO" id="GO:0097730">
    <property type="term" value="C:non-motile cilium"/>
    <property type="evidence" value="ECO:0007669"/>
    <property type="project" value="TreeGrafter"/>
</dbReference>
<dbReference type="GO" id="GO:0030991">
    <property type="term" value="C:intraciliary transport particle A"/>
    <property type="evidence" value="ECO:0007669"/>
    <property type="project" value="TreeGrafter"/>
</dbReference>
<evidence type="ECO:0000256" key="1">
    <source>
        <dbReference type="ARBA" id="ARBA00004138"/>
    </source>
</evidence>
<dbReference type="Pfam" id="PF23390">
    <property type="entry name" value="Beta-prop_WDR35_2nd"/>
    <property type="match status" value="1"/>
</dbReference>
<dbReference type="InterPro" id="IPR015943">
    <property type="entry name" value="WD40/YVTN_repeat-like_dom_sf"/>
</dbReference>
<dbReference type="InterPro" id="IPR056157">
    <property type="entry name" value="TPR_IFT80_172_dom"/>
</dbReference>
<sequence length="867" mass="96557">MPLDLWFPPPSEFHAASILSPQQQDDYDHAPSYSLGKIAIPNNTKLSSLGWNKEQGYIACGGENGLLKVLKLDTGSADPKARGLAAPTNLSMNQALEGHNGAIEVIIWNEHHQKLTTSDSYGLIIVWSFFKDAWYEEMINNRNKSVVKDMSWNMEGQRICIIYEDGAVIVGSVDGNRIWGKELKQRLLRVTWSPDSRLILFALGNGEVHIYDSSGGYANKLNIQCLSNVEGDGESAIVALAWYDGKYGYVEPDCPALVVVYDSGRMQIMRNESDDVPILVDTGMKIVDSRWNHNGSVLAVAGFLQMGEGGNEKDWNVVQFYSPFGEHLRTLRVPGQRMTACSWEGNSLRIALSVDSYIFFANIRPDYKWTHFAHTVVYAFSRPEQSEPSLGFWNHETGDIHFRPLRSLIGIASAGDHCVLATRQDDASGQFHLHLCNAIGTTVDSKTMELEPICLAMNKSQVIACSKDNVYVWQYRTAQSGSSLGVGISRGGEGRRERLFHIDRLGSIPSGGYGSASLSASLLARVGGGGSMGSITVDDGSDAMMDGNMAESTADPICCVTCSDSVLLIGRESGSLLRLALPGMTITNTYKLAARPYRLHLNSNSRRLAIVDVTGLLSLLELEGSGVEGTGEFLKLERKDVWDVRWACDNPELFAVMEKTRMYIFRNLDPEEPVTTSGYICSFSLSAFVHSDLEIQSVLLDDIMQDPENPSSEHMLTMETKSLRDTRELLEKIGLAEAEKFVEDNPHPRLWRLLAESALDQLDLDMAESSFVRCKDYAGIQFVKKLRNIQGEGLRRAEVAAYFKSFDEAERCYLEMDRRDLAIALRRKLGDYFRVIQLLKIGSIGTDAQMSEAWDAVADYFYDRQKW</sequence>
<evidence type="ECO:0000313" key="11">
    <source>
        <dbReference type="EMBL" id="CAD7228267.1"/>
    </source>
</evidence>
<dbReference type="GO" id="GO:1905515">
    <property type="term" value="P:non-motile cilium assembly"/>
    <property type="evidence" value="ECO:0007669"/>
    <property type="project" value="TreeGrafter"/>
</dbReference>
<keyword evidence="6" id="KW-0969">Cilium</keyword>
<dbReference type="InterPro" id="IPR001680">
    <property type="entry name" value="WD40_rpt"/>
</dbReference>
<dbReference type="InterPro" id="IPR056158">
    <property type="entry name" value="Beta-prop_IFT121_2nd"/>
</dbReference>
<dbReference type="InterPro" id="IPR036322">
    <property type="entry name" value="WD40_repeat_dom_sf"/>
</dbReference>
<dbReference type="GO" id="GO:0005737">
    <property type="term" value="C:cytoplasm"/>
    <property type="evidence" value="ECO:0007669"/>
    <property type="project" value="UniProtKB-SubCell"/>
</dbReference>
<evidence type="ECO:0000256" key="4">
    <source>
        <dbReference type="ARBA" id="ARBA00022574"/>
    </source>
</evidence>
<keyword evidence="4" id="KW-0853">WD repeat</keyword>
<dbReference type="FunFam" id="2.130.10.10:FF:001708">
    <property type="entry name" value="WD repeat-containing protein 35"/>
    <property type="match status" value="1"/>
</dbReference>
<evidence type="ECO:0000256" key="7">
    <source>
        <dbReference type="ARBA" id="ARBA00023273"/>
    </source>
</evidence>
<dbReference type="InterPro" id="IPR039857">
    <property type="entry name" value="Ift122/121"/>
</dbReference>
<dbReference type="OrthoDB" id="10260567at2759"/>
<feature type="domain" description="IFT121 second beta-propeller" evidence="9">
    <location>
        <begin position="369"/>
        <end position="719"/>
    </location>
</feature>
<feature type="domain" description="IFT121/TULP4 N-terminal" evidence="10">
    <location>
        <begin position="37"/>
        <end position="364"/>
    </location>
</feature>